<feature type="compositionally biased region" description="Polar residues" evidence="1">
    <location>
        <begin position="185"/>
        <end position="195"/>
    </location>
</feature>
<evidence type="ECO:0000313" key="3">
    <source>
        <dbReference type="Proteomes" id="UP000601223"/>
    </source>
</evidence>
<dbReference type="InterPro" id="IPR022062">
    <property type="entry name" value="DUF3618"/>
</dbReference>
<evidence type="ECO:0000313" key="2">
    <source>
        <dbReference type="EMBL" id="GIF82995.1"/>
    </source>
</evidence>
<dbReference type="AlphaFoldDB" id="A0A8J3JQ57"/>
<accession>A0A8J3JQ57</accession>
<dbReference type="EMBL" id="BONF01000026">
    <property type="protein sequence ID" value="GIF82995.1"/>
    <property type="molecule type" value="Genomic_DNA"/>
</dbReference>
<dbReference type="Gene3D" id="1.20.120.20">
    <property type="entry name" value="Apolipoprotein"/>
    <property type="match status" value="1"/>
</dbReference>
<keyword evidence="3" id="KW-1185">Reference proteome</keyword>
<name>A0A8J3JQ57_9ACTN</name>
<feature type="region of interest" description="Disordered" evidence="1">
    <location>
        <begin position="166"/>
        <end position="195"/>
    </location>
</feature>
<dbReference type="Pfam" id="PF12277">
    <property type="entry name" value="DUF3618"/>
    <property type="match status" value="1"/>
</dbReference>
<evidence type="ECO:0008006" key="4">
    <source>
        <dbReference type="Google" id="ProtNLM"/>
    </source>
</evidence>
<protein>
    <recommendedName>
        <fullName evidence="4">DUF3618 domain-containing protein</fullName>
    </recommendedName>
</protein>
<dbReference type="RefSeq" id="WP_203749114.1">
    <property type="nucleotide sequence ID" value="NZ_BONF01000026.1"/>
</dbReference>
<dbReference type="Proteomes" id="UP000601223">
    <property type="component" value="Unassembled WGS sequence"/>
</dbReference>
<proteinExistence type="predicted"/>
<reference evidence="2 3" key="1">
    <citation type="submission" date="2021-01" db="EMBL/GenBank/DDBJ databases">
        <title>Whole genome shotgun sequence of Catellatospora bangladeshensis NBRC 107357.</title>
        <authorList>
            <person name="Komaki H."/>
            <person name="Tamura T."/>
        </authorList>
    </citation>
    <scope>NUCLEOTIDE SEQUENCE [LARGE SCALE GENOMIC DNA]</scope>
    <source>
        <strain evidence="2 3">NBRC 107357</strain>
    </source>
</reference>
<organism evidence="2 3">
    <name type="scientific">Catellatospora bangladeshensis</name>
    <dbReference type="NCBI Taxonomy" id="310355"/>
    <lineage>
        <taxon>Bacteria</taxon>
        <taxon>Bacillati</taxon>
        <taxon>Actinomycetota</taxon>
        <taxon>Actinomycetes</taxon>
        <taxon>Micromonosporales</taxon>
        <taxon>Micromonosporaceae</taxon>
        <taxon>Catellatospora</taxon>
    </lineage>
</organism>
<gene>
    <name evidence="2" type="ORF">Cba03nite_43440</name>
</gene>
<sequence length="195" mass="20188">MSTDTDQIRRDIERTREDLRTDVDALTDRVSPSRVVGRRVDRMRGAARSVREKIMGTVQHPVEASSGPASALAERASAAAGSVGDAAGAAQQKVLSQTQGSPLAAGLIAFGTGVLISALIPASEPEQRIAGQLKDTLSEHAEDIKGKATEVAGEVKEHLREPVQQAVESVKASAGDAASTVRAETGTTPQSGGAL</sequence>
<evidence type="ECO:0000256" key="1">
    <source>
        <dbReference type="SAM" id="MobiDB-lite"/>
    </source>
</evidence>
<comment type="caution">
    <text evidence="2">The sequence shown here is derived from an EMBL/GenBank/DDBJ whole genome shotgun (WGS) entry which is preliminary data.</text>
</comment>